<dbReference type="EMBL" id="MOEC01000020">
    <property type="protein sequence ID" value="OIS92025.1"/>
    <property type="molecule type" value="Genomic_DNA"/>
</dbReference>
<dbReference type="CDD" id="cd06849">
    <property type="entry name" value="lipoyl_domain"/>
    <property type="match status" value="1"/>
</dbReference>
<proteinExistence type="inferred from homology"/>
<sequence length="438" mass="46723">MATEILYPKVSLETNSGTISRWHVKDGDEVKQGQLLFEIDNDKTVVEVDAPHAGTVKILKSSTTDEIEVGQSVASLFAKGDAVRAAPAASAPSTLQNAPETATAAANISAATTGTPVNSDRNGRAIATPLARRMANDAGIDLSLIDGSGPGGRIQKKDVIAALESVPSAPGAIVASRQPRSEGESILNAVWLRKGEGTPLVLLHGFASDHNNWRGLFAGTQWQQPLLAIDLPSHGASPLVAVQDLDAIAAMIEATLKMFDIQRAILVGHSFGAAVSVRLAKRGNIDIRALGLFSPAGIGPEINVGFVQSFVRAKSKESVTPWLHELVHNKASISETFINAVVQQREDQQLSDAMIVFSEHFFADGTQTISILDDLASLEIPVRVIYGKQDRILPFRYTRNLPDNVALHAFDACGHMPHLEKRGPSLRILAEVSASVAN</sequence>
<evidence type="ECO:0000313" key="8">
    <source>
        <dbReference type="EMBL" id="OIS92025.1"/>
    </source>
</evidence>
<dbReference type="PANTHER" id="PTHR43178:SF5">
    <property type="entry name" value="LIPOAMIDE ACYLTRANSFERASE COMPONENT OF BRANCHED-CHAIN ALPHA-KETO ACID DEHYDROGENASE COMPLEX, MITOCHONDRIAL"/>
    <property type="match status" value="1"/>
</dbReference>
<dbReference type="InterPro" id="IPR000073">
    <property type="entry name" value="AB_hydrolase_1"/>
</dbReference>
<evidence type="ECO:0000256" key="2">
    <source>
        <dbReference type="ARBA" id="ARBA00007317"/>
    </source>
</evidence>
<keyword evidence="5" id="KW-0012">Acyltransferase</keyword>
<evidence type="ECO:0000256" key="1">
    <source>
        <dbReference type="ARBA" id="ARBA00001938"/>
    </source>
</evidence>
<dbReference type="PANTHER" id="PTHR43178">
    <property type="entry name" value="DIHYDROLIPOAMIDE ACETYLTRANSFERASE COMPONENT OF PYRUVATE DEHYDROGENASE COMPLEX"/>
    <property type="match status" value="1"/>
</dbReference>
<dbReference type="Pfam" id="PF02817">
    <property type="entry name" value="E3_binding"/>
    <property type="match status" value="1"/>
</dbReference>
<dbReference type="PROSITE" id="PS50968">
    <property type="entry name" value="BIOTINYL_LIPOYL"/>
    <property type="match status" value="1"/>
</dbReference>
<dbReference type="Pfam" id="PF12697">
    <property type="entry name" value="Abhydrolase_6"/>
    <property type="match status" value="1"/>
</dbReference>
<comment type="cofactor">
    <cofactor evidence="1">
        <name>(R)-lipoate</name>
        <dbReference type="ChEBI" id="CHEBI:83088"/>
    </cofactor>
</comment>
<dbReference type="InterPro" id="IPR036625">
    <property type="entry name" value="E3-bd_dom_sf"/>
</dbReference>
<accession>A0A1J6HHP3</accession>
<dbReference type="Gene3D" id="2.40.50.100">
    <property type="match status" value="1"/>
</dbReference>
<dbReference type="RefSeq" id="WP_071632928.1">
    <property type="nucleotide sequence ID" value="NZ_MOEC01000020.1"/>
</dbReference>
<dbReference type="SUPFAM" id="SSF47005">
    <property type="entry name" value="Peripheral subunit-binding domain of 2-oxo acid dehydrogenase complex"/>
    <property type="match status" value="1"/>
</dbReference>
<dbReference type="SUPFAM" id="SSF51230">
    <property type="entry name" value="Single hybrid motif"/>
    <property type="match status" value="1"/>
</dbReference>
<keyword evidence="4 8" id="KW-0808">Transferase</keyword>
<evidence type="ECO:0000259" key="7">
    <source>
        <dbReference type="PROSITE" id="PS51826"/>
    </source>
</evidence>
<dbReference type="OrthoDB" id="9804723at2"/>
<dbReference type="InterPro" id="IPR050743">
    <property type="entry name" value="2-oxoacid_DH_E2_comp"/>
</dbReference>
<dbReference type="GO" id="GO:0031405">
    <property type="term" value="F:lipoic acid binding"/>
    <property type="evidence" value="ECO:0007669"/>
    <property type="project" value="TreeGrafter"/>
</dbReference>
<dbReference type="SUPFAM" id="SSF53474">
    <property type="entry name" value="alpha/beta-Hydrolases"/>
    <property type="match status" value="1"/>
</dbReference>
<protein>
    <submittedName>
        <fullName evidence="8">Acetoin dehydrogenase dihydrolipoyllysine-residue acetyltransferase subunit</fullName>
    </submittedName>
</protein>
<dbReference type="AlphaFoldDB" id="A0A1J6HHP3"/>
<dbReference type="PROSITE" id="PS51826">
    <property type="entry name" value="PSBD"/>
    <property type="match status" value="1"/>
</dbReference>
<keyword evidence="9" id="KW-1185">Reference proteome</keyword>
<dbReference type="Gene3D" id="4.10.320.10">
    <property type="entry name" value="E3-binding domain"/>
    <property type="match status" value="1"/>
</dbReference>
<dbReference type="InterPro" id="IPR011053">
    <property type="entry name" value="Single_hybrid_motif"/>
</dbReference>
<reference evidence="8 9" key="1">
    <citation type="submission" date="2016-10" db="EMBL/GenBank/DDBJ databases">
        <title>The Draft Genome Sequence of the Potato Rhizosphere Bacteria Ochrobactrum sp. IPA7.2.</title>
        <authorList>
            <person name="Gogoleva N.E."/>
            <person name="Khlopko Y.A."/>
            <person name="Burygin G.L."/>
            <person name="Plotnikov A.O."/>
        </authorList>
    </citation>
    <scope>NUCLEOTIDE SEQUENCE [LARGE SCALE GENOMIC DNA]</scope>
    <source>
        <strain evidence="8 9">IPA7.2</strain>
    </source>
</reference>
<dbReference type="InterPro" id="IPR000089">
    <property type="entry name" value="Biotin_lipoyl"/>
</dbReference>
<gene>
    <name evidence="8" type="ORF">BLA27_18115</name>
</gene>
<dbReference type="Gene3D" id="3.40.50.1820">
    <property type="entry name" value="alpha/beta hydrolase"/>
    <property type="match status" value="1"/>
</dbReference>
<evidence type="ECO:0000313" key="9">
    <source>
        <dbReference type="Proteomes" id="UP000182985"/>
    </source>
</evidence>
<dbReference type="GO" id="GO:0005737">
    <property type="term" value="C:cytoplasm"/>
    <property type="evidence" value="ECO:0007669"/>
    <property type="project" value="TreeGrafter"/>
</dbReference>
<dbReference type="NCBIfam" id="NF011457">
    <property type="entry name" value="PRK14875.1"/>
    <property type="match status" value="1"/>
</dbReference>
<feature type="domain" description="Lipoyl-binding" evidence="6">
    <location>
        <begin position="2"/>
        <end position="81"/>
    </location>
</feature>
<dbReference type="PRINTS" id="PR00111">
    <property type="entry name" value="ABHYDROLASE"/>
</dbReference>
<evidence type="ECO:0000259" key="6">
    <source>
        <dbReference type="PROSITE" id="PS50968"/>
    </source>
</evidence>
<name>A0A1J6HHP3_9HYPH</name>
<organism evidence="8 9">
    <name type="scientific">Brucella cytisi</name>
    <dbReference type="NCBI Taxonomy" id="407152"/>
    <lineage>
        <taxon>Bacteria</taxon>
        <taxon>Pseudomonadati</taxon>
        <taxon>Pseudomonadota</taxon>
        <taxon>Alphaproteobacteria</taxon>
        <taxon>Hyphomicrobiales</taxon>
        <taxon>Brucellaceae</taxon>
        <taxon>Brucella/Ochrobactrum group</taxon>
        <taxon>Brucella</taxon>
    </lineage>
</organism>
<dbReference type="Pfam" id="PF00364">
    <property type="entry name" value="Biotin_lipoyl"/>
    <property type="match status" value="1"/>
</dbReference>
<comment type="caution">
    <text evidence="8">The sequence shown here is derived from an EMBL/GenBank/DDBJ whole genome shotgun (WGS) entry which is preliminary data.</text>
</comment>
<evidence type="ECO:0000256" key="3">
    <source>
        <dbReference type="ARBA" id="ARBA00011484"/>
    </source>
</evidence>
<dbReference type="Proteomes" id="UP000182985">
    <property type="component" value="Unassembled WGS sequence"/>
</dbReference>
<evidence type="ECO:0000256" key="5">
    <source>
        <dbReference type="ARBA" id="ARBA00023315"/>
    </source>
</evidence>
<feature type="domain" description="Peripheral subunit-binding (PSBD)" evidence="7">
    <location>
        <begin position="126"/>
        <end position="163"/>
    </location>
</feature>
<comment type="subunit">
    <text evidence="3">Forms a 24-polypeptide structural core with octahedral symmetry.</text>
</comment>
<dbReference type="InterPro" id="IPR029058">
    <property type="entry name" value="AB_hydrolase_fold"/>
</dbReference>
<dbReference type="GO" id="GO:0016407">
    <property type="term" value="F:acetyltransferase activity"/>
    <property type="evidence" value="ECO:0007669"/>
    <property type="project" value="TreeGrafter"/>
</dbReference>
<evidence type="ECO:0000256" key="4">
    <source>
        <dbReference type="ARBA" id="ARBA00022679"/>
    </source>
</evidence>
<dbReference type="InterPro" id="IPR004167">
    <property type="entry name" value="PSBD"/>
</dbReference>
<comment type="similarity">
    <text evidence="2">Belongs to the 2-oxoacid dehydrogenase family.</text>
</comment>